<evidence type="ECO:0000313" key="3">
    <source>
        <dbReference type="Proteomes" id="UP000176645"/>
    </source>
</evidence>
<name>A0A1G1WIS6_9BACT</name>
<evidence type="ECO:0000313" key="2">
    <source>
        <dbReference type="EMBL" id="OGY27501.1"/>
    </source>
</evidence>
<dbReference type="Pfam" id="PF01551">
    <property type="entry name" value="Peptidase_M23"/>
    <property type="match status" value="1"/>
</dbReference>
<dbReference type="InterPro" id="IPR016047">
    <property type="entry name" value="M23ase_b-sheet_dom"/>
</dbReference>
<dbReference type="PANTHER" id="PTHR21666:SF270">
    <property type="entry name" value="MUREIN HYDROLASE ACTIVATOR ENVC"/>
    <property type="match status" value="1"/>
</dbReference>
<accession>A0A1G1WIS6</accession>
<proteinExistence type="predicted"/>
<dbReference type="CDD" id="cd12797">
    <property type="entry name" value="M23_peptidase"/>
    <property type="match status" value="1"/>
</dbReference>
<gene>
    <name evidence="2" type="ORF">A2Z42_03695</name>
</gene>
<dbReference type="InterPro" id="IPR011055">
    <property type="entry name" value="Dup_hybrid_motif"/>
</dbReference>
<evidence type="ECO:0000259" key="1">
    <source>
        <dbReference type="Pfam" id="PF01551"/>
    </source>
</evidence>
<dbReference type="EMBL" id="MHCU01000034">
    <property type="protein sequence ID" value="OGY27501.1"/>
    <property type="molecule type" value="Genomic_DNA"/>
</dbReference>
<dbReference type="GO" id="GO:0004222">
    <property type="term" value="F:metalloendopeptidase activity"/>
    <property type="evidence" value="ECO:0007669"/>
    <property type="project" value="TreeGrafter"/>
</dbReference>
<sequence length="498" mass="56369">MGGRKLRSLKIWLAALALALLLVLASIIFFKVSDGPNTRDPEFVQDRAEEFLAEATTELYEGESYKLINVSSPTEDWVLLTITRKSPQWEEETGPGGSLAIGRLEEGAWEFRLLGERSFEEWLDELPEDLLDPNLREYFRLYRGLEDDEGVSTDPTIFSSLNSRLIAQKFYLPYREGEAYQITTLPGDDHHNGIYKEAIDFGLPSGTPVVAVADGGVVEIKKDSNIGGCDESLADDANLVRIKIAEGLQVLYLHLQPNSVEVRRGQTVSLGQVIARSGNTGFSCGPHLHIVLERLCEGGRICGSEALNFEEFEEGDPRYDNDYESKNKSPQDWKALEERGRKEREQKEIDQITDALEKFHIIYSCYRVKDCDESTLIRSWITDALFAEMFESFCLFCPSKADTAIEVSEELLPFTAPKTEQTTVRSKEVWELVVRGKRRTDYTVVAHFLVKENGVWKVDGWEIECGYTINEDGDIIHKEHLEECLWQPPEESTSGSTN</sequence>
<dbReference type="SUPFAM" id="SSF51261">
    <property type="entry name" value="Duplicated hybrid motif"/>
    <property type="match status" value="1"/>
</dbReference>
<dbReference type="Gene3D" id="2.70.70.10">
    <property type="entry name" value="Glucose Permease (Domain IIA)"/>
    <property type="match status" value="1"/>
</dbReference>
<dbReference type="AlphaFoldDB" id="A0A1G1WIS6"/>
<feature type="domain" description="M23ase beta-sheet core" evidence="1">
    <location>
        <begin position="197"/>
        <end position="292"/>
    </location>
</feature>
<dbReference type="Proteomes" id="UP000176645">
    <property type="component" value="Unassembled WGS sequence"/>
</dbReference>
<comment type="caution">
    <text evidence="2">The sequence shown here is derived from an EMBL/GenBank/DDBJ whole genome shotgun (WGS) entry which is preliminary data.</text>
</comment>
<dbReference type="PANTHER" id="PTHR21666">
    <property type="entry name" value="PEPTIDASE-RELATED"/>
    <property type="match status" value="1"/>
</dbReference>
<dbReference type="InterPro" id="IPR050570">
    <property type="entry name" value="Cell_wall_metabolism_enzyme"/>
</dbReference>
<protein>
    <recommendedName>
        <fullName evidence="1">M23ase beta-sheet core domain-containing protein</fullName>
    </recommendedName>
</protein>
<organism evidence="2 3">
    <name type="scientific">Candidatus Woykebacteria bacterium RBG_19FT_COMBO_43_10</name>
    <dbReference type="NCBI Taxonomy" id="1802598"/>
    <lineage>
        <taxon>Bacteria</taxon>
        <taxon>Candidatus Woykeibacteriota</taxon>
    </lineage>
</organism>
<reference evidence="2 3" key="1">
    <citation type="journal article" date="2016" name="Nat. Commun.">
        <title>Thousands of microbial genomes shed light on interconnected biogeochemical processes in an aquifer system.</title>
        <authorList>
            <person name="Anantharaman K."/>
            <person name="Brown C.T."/>
            <person name="Hug L.A."/>
            <person name="Sharon I."/>
            <person name="Castelle C.J."/>
            <person name="Probst A.J."/>
            <person name="Thomas B.C."/>
            <person name="Singh A."/>
            <person name="Wilkins M.J."/>
            <person name="Karaoz U."/>
            <person name="Brodie E.L."/>
            <person name="Williams K.H."/>
            <person name="Hubbard S.S."/>
            <person name="Banfield J.F."/>
        </authorList>
    </citation>
    <scope>NUCLEOTIDE SEQUENCE [LARGE SCALE GENOMIC DNA]</scope>
</reference>